<dbReference type="EMBL" id="KZ662810">
    <property type="protein sequence ID" value="PPS18791.1"/>
    <property type="molecule type" value="Genomic_DNA"/>
</dbReference>
<evidence type="ECO:0000256" key="1">
    <source>
        <dbReference type="SAM" id="MobiDB-lite"/>
    </source>
</evidence>
<feature type="region of interest" description="Disordered" evidence="1">
    <location>
        <begin position="1"/>
        <end position="46"/>
    </location>
</feature>
<dbReference type="AlphaFoldDB" id="A0A2P5YT85"/>
<proteinExistence type="predicted"/>
<reference evidence="2 3" key="1">
    <citation type="submission" date="2015-01" db="EMBL/GenBank/DDBJ databases">
        <title>Genome of allotetraploid Gossypium barbadense reveals genomic plasticity and fiber elongation in cotton evolution.</title>
        <authorList>
            <person name="Chen X."/>
            <person name="Liu X."/>
            <person name="Zhao B."/>
            <person name="Zheng H."/>
            <person name="Hu Y."/>
            <person name="Lu G."/>
            <person name="Yang C."/>
            <person name="Chen J."/>
            <person name="Shan C."/>
            <person name="Zhang L."/>
            <person name="Zhou Y."/>
            <person name="Wang L."/>
            <person name="Guo W."/>
            <person name="Bai Y."/>
            <person name="Ruan J."/>
            <person name="Shangguan X."/>
            <person name="Mao Y."/>
            <person name="Jiang J."/>
            <person name="Zhu Y."/>
            <person name="Lei J."/>
            <person name="Kang H."/>
            <person name="Chen S."/>
            <person name="He X."/>
            <person name="Wang R."/>
            <person name="Wang Y."/>
            <person name="Chen J."/>
            <person name="Wang L."/>
            <person name="Yu S."/>
            <person name="Wang B."/>
            <person name="Wei J."/>
            <person name="Song S."/>
            <person name="Lu X."/>
            <person name="Gao Z."/>
            <person name="Gu W."/>
            <person name="Deng X."/>
            <person name="Ma D."/>
            <person name="Wang S."/>
            <person name="Liang W."/>
            <person name="Fang L."/>
            <person name="Cai C."/>
            <person name="Zhu X."/>
            <person name="Zhou B."/>
            <person name="Zhang Y."/>
            <person name="Chen Z."/>
            <person name="Xu S."/>
            <person name="Zhu R."/>
            <person name="Wang S."/>
            <person name="Zhang T."/>
            <person name="Zhao G."/>
        </authorList>
    </citation>
    <scope>NUCLEOTIDE SEQUENCE [LARGE SCALE GENOMIC DNA]</scope>
    <source>
        <strain evidence="3">cv. Xinhai21</strain>
        <tissue evidence="2">Leaf</tissue>
    </source>
</reference>
<evidence type="ECO:0000313" key="2">
    <source>
        <dbReference type="EMBL" id="PPS18791.1"/>
    </source>
</evidence>
<name>A0A2P5YT85_GOSBA</name>
<dbReference type="Proteomes" id="UP000239757">
    <property type="component" value="Unassembled WGS sequence"/>
</dbReference>
<gene>
    <name evidence="2" type="ORF">GOBAR_AA01786</name>
</gene>
<evidence type="ECO:0000313" key="3">
    <source>
        <dbReference type="Proteomes" id="UP000239757"/>
    </source>
</evidence>
<sequence>MASTGGGSPAKENGFSGLRGVGGRVTNKVRLREDDPSDEGGMCIDTSERGRISFKDSLLDSFRNVEVSGGDAVKENVRGVPTIKIFKRVHHLAEQSMMRTFVLKLENRV</sequence>
<dbReference type="OrthoDB" id="1000832at2759"/>
<accession>A0A2P5YT85</accession>
<organism evidence="2 3">
    <name type="scientific">Gossypium barbadense</name>
    <name type="common">Sea Island cotton</name>
    <name type="synonym">Hibiscus barbadensis</name>
    <dbReference type="NCBI Taxonomy" id="3634"/>
    <lineage>
        <taxon>Eukaryota</taxon>
        <taxon>Viridiplantae</taxon>
        <taxon>Streptophyta</taxon>
        <taxon>Embryophyta</taxon>
        <taxon>Tracheophyta</taxon>
        <taxon>Spermatophyta</taxon>
        <taxon>Magnoliopsida</taxon>
        <taxon>eudicotyledons</taxon>
        <taxon>Gunneridae</taxon>
        <taxon>Pentapetalae</taxon>
        <taxon>rosids</taxon>
        <taxon>malvids</taxon>
        <taxon>Malvales</taxon>
        <taxon>Malvaceae</taxon>
        <taxon>Malvoideae</taxon>
        <taxon>Gossypium</taxon>
    </lineage>
</organism>
<evidence type="ECO:0008006" key="4">
    <source>
        <dbReference type="Google" id="ProtNLM"/>
    </source>
</evidence>
<protein>
    <recommendedName>
        <fullName evidence="4">Thioredoxin domain-containing protein</fullName>
    </recommendedName>
</protein>